<evidence type="ECO:0000259" key="9">
    <source>
        <dbReference type="Pfam" id="PF13303"/>
    </source>
</evidence>
<keyword evidence="6 8" id="KW-1133">Transmembrane helix</keyword>
<keyword evidence="4" id="KW-0762">Sugar transport</keyword>
<feature type="transmembrane region" description="Helical" evidence="8">
    <location>
        <begin position="309"/>
        <end position="331"/>
    </location>
</feature>
<keyword evidence="2" id="KW-0813">Transport</keyword>
<dbReference type="HOGENOM" id="CLU_050996_0_0_7"/>
<dbReference type="GO" id="GO:0005886">
    <property type="term" value="C:plasma membrane"/>
    <property type="evidence" value="ECO:0007669"/>
    <property type="project" value="UniProtKB-SubCell"/>
</dbReference>
<dbReference type="Proteomes" id="UP000007934">
    <property type="component" value="Chromosome"/>
</dbReference>
<keyword evidence="7 8" id="KW-0472">Membrane</keyword>
<dbReference type="GO" id="GO:0009401">
    <property type="term" value="P:phosphoenolpyruvate-dependent sugar phosphotransferase system"/>
    <property type="evidence" value="ECO:0007669"/>
    <property type="project" value="InterPro"/>
</dbReference>
<evidence type="ECO:0000256" key="5">
    <source>
        <dbReference type="ARBA" id="ARBA00022692"/>
    </source>
</evidence>
<dbReference type="Pfam" id="PF13303">
    <property type="entry name" value="PTS_EIIC_2"/>
    <property type="match status" value="1"/>
</dbReference>
<evidence type="ECO:0000256" key="2">
    <source>
        <dbReference type="ARBA" id="ARBA00022448"/>
    </source>
</evidence>
<feature type="transmembrane region" description="Helical" evidence="8">
    <location>
        <begin position="251"/>
        <end position="270"/>
    </location>
</feature>
<dbReference type="eggNOG" id="COG3641">
    <property type="taxonomic scope" value="Bacteria"/>
</dbReference>
<keyword evidence="11" id="KW-1185">Reference proteome</keyword>
<dbReference type="EMBL" id="FQ670179">
    <property type="protein sequence ID" value="CBY83450.1"/>
    <property type="molecule type" value="Genomic_DNA"/>
</dbReference>
<comment type="subcellular location">
    <subcellularLocation>
        <location evidence="1">Cell membrane</location>
        <topology evidence="1">Multi-pass membrane protein</topology>
    </subcellularLocation>
</comment>
<evidence type="ECO:0000256" key="6">
    <source>
        <dbReference type="ARBA" id="ARBA00022989"/>
    </source>
</evidence>
<dbReference type="GO" id="GO:0008982">
    <property type="term" value="F:protein-N(PI)-phosphohistidine-sugar phosphotransferase activity"/>
    <property type="evidence" value="ECO:0007669"/>
    <property type="project" value="InterPro"/>
</dbReference>
<keyword evidence="3" id="KW-1003">Cell membrane</keyword>
<evidence type="ECO:0000313" key="10">
    <source>
        <dbReference type="EMBL" id="CBY83450.1"/>
    </source>
</evidence>
<dbReference type="InterPro" id="IPR003352">
    <property type="entry name" value="PTS_EIIC"/>
</dbReference>
<evidence type="ECO:0000256" key="1">
    <source>
        <dbReference type="ARBA" id="ARBA00004651"/>
    </source>
</evidence>
<name>E7AA31_HELFC</name>
<gene>
    <name evidence="10" type="ordered locus">Hfelis_13660</name>
</gene>
<dbReference type="AlphaFoldDB" id="E7AA31"/>
<proteinExistence type="predicted"/>
<feature type="transmembrane region" description="Helical" evidence="8">
    <location>
        <begin position="169"/>
        <end position="196"/>
    </location>
</feature>
<dbReference type="GeneID" id="36134007"/>
<accession>E7AA31</accession>
<reference evidence="10 11" key="1">
    <citation type="journal article" date="2011" name="Genome Biol. Evol.">
        <title>Comparative whole genome sequence analysis of the carcinogenic bacterial model pathogen Helicobacter felis.</title>
        <authorList>
            <person name="Arnold I.C."/>
            <person name="Zigova Z."/>
            <person name="Holden M."/>
            <person name="Lawley T.D."/>
            <person name="Rad R."/>
            <person name="Dougan G."/>
            <person name="Falkow S."/>
            <person name="Bentley S.D."/>
            <person name="Muller A."/>
        </authorList>
    </citation>
    <scope>NUCLEOTIDE SEQUENCE [LARGE SCALE GENOMIC DNA]</scope>
    <source>
        <strain evidence="11">ATCC 49179 / CCUG 28539 / NCTC 12436 / CS1</strain>
    </source>
</reference>
<feature type="domain" description="Phosphotransferase system EIIC" evidence="9">
    <location>
        <begin position="7"/>
        <end position="340"/>
    </location>
</feature>
<evidence type="ECO:0000256" key="8">
    <source>
        <dbReference type="SAM" id="Phobius"/>
    </source>
</evidence>
<feature type="transmembrane region" description="Helical" evidence="8">
    <location>
        <begin position="126"/>
        <end position="148"/>
    </location>
</feature>
<organism evidence="10 11">
    <name type="scientific">Helicobacter felis (strain ATCC 49179 / CCUG 28539 / NCTC 12436 / CS1)</name>
    <dbReference type="NCBI Taxonomy" id="936155"/>
    <lineage>
        <taxon>Bacteria</taxon>
        <taxon>Pseudomonadati</taxon>
        <taxon>Campylobacterota</taxon>
        <taxon>Epsilonproteobacteria</taxon>
        <taxon>Campylobacterales</taxon>
        <taxon>Helicobacteraceae</taxon>
        <taxon>Helicobacter</taxon>
    </lineage>
</organism>
<keyword evidence="5 8" id="KW-0812">Transmembrane</keyword>
<feature type="transmembrane region" description="Helical" evidence="8">
    <location>
        <begin position="93"/>
        <end position="114"/>
    </location>
</feature>
<protein>
    <submittedName>
        <fullName evidence="10">Probable regulatory protein</fullName>
    </submittedName>
</protein>
<feature type="transmembrane region" description="Helical" evidence="8">
    <location>
        <begin position="9"/>
        <end position="30"/>
    </location>
</feature>
<sequence>MKDFLLKLLYGMALAVVIALAPNAILGALLKPYHHIHVIALFLDALVILQALVSLITGVLVGLAFQFDAKKSAMIGVATFVASGVVKHTQHGFMLVGIGDLLNVLIIATLAVLLTKWLGDKLGSLIAILQPIVISAFCGCLGLLILPYTTQITKEIGHLIVYFTQLHPLPMSVLISMSYAVIIISPISTVAVSLIIGINGLASGAANLGVTSTTAVLIIGSLLARNKIGVGLALLLGGMKMMIPNLFKAPIMYTCIIANGIVGGVITYVFQVTGDAKSAGFGIVGLIGPIKAYEEALIHNLDHPFMRVLFVYALFPFLSALILHFVCCKLFKGYSHRIYHFETT</sequence>
<dbReference type="RefSeq" id="WP_013469814.1">
    <property type="nucleotide sequence ID" value="NC_014810.2"/>
</dbReference>
<evidence type="ECO:0000256" key="7">
    <source>
        <dbReference type="ARBA" id="ARBA00023136"/>
    </source>
</evidence>
<evidence type="ECO:0000256" key="4">
    <source>
        <dbReference type="ARBA" id="ARBA00022597"/>
    </source>
</evidence>
<dbReference type="KEGG" id="hfe:HFELIS_13660"/>
<feature type="transmembrane region" description="Helical" evidence="8">
    <location>
        <begin position="36"/>
        <end position="65"/>
    </location>
</feature>
<evidence type="ECO:0000313" key="11">
    <source>
        <dbReference type="Proteomes" id="UP000007934"/>
    </source>
</evidence>
<dbReference type="OrthoDB" id="396983at2"/>
<dbReference type="STRING" id="936155.HFELIS_13660"/>
<feature type="transmembrane region" description="Helical" evidence="8">
    <location>
        <begin position="216"/>
        <end position="239"/>
    </location>
</feature>
<evidence type="ECO:0000256" key="3">
    <source>
        <dbReference type="ARBA" id="ARBA00022475"/>
    </source>
</evidence>